<feature type="domain" description="HTH araC/xylS-type" evidence="4">
    <location>
        <begin position="201"/>
        <end position="300"/>
    </location>
</feature>
<dbReference type="InterPro" id="IPR011051">
    <property type="entry name" value="RmlC_Cupin_sf"/>
</dbReference>
<dbReference type="PANTHER" id="PTHR43280:SF28">
    <property type="entry name" value="HTH-TYPE TRANSCRIPTIONAL ACTIVATOR RHAS"/>
    <property type="match status" value="1"/>
</dbReference>
<dbReference type="Proteomes" id="UP000824013">
    <property type="component" value="Unassembled WGS sequence"/>
</dbReference>
<comment type="caution">
    <text evidence="5">The sequence shown here is derived from an EMBL/GenBank/DDBJ whole genome shotgun (WGS) entry which is preliminary data.</text>
</comment>
<evidence type="ECO:0000313" key="5">
    <source>
        <dbReference type="EMBL" id="HIY91724.1"/>
    </source>
</evidence>
<keyword evidence="1" id="KW-0805">Transcription regulation</keyword>
<dbReference type="GO" id="GO:0003700">
    <property type="term" value="F:DNA-binding transcription factor activity"/>
    <property type="evidence" value="ECO:0007669"/>
    <property type="project" value="InterPro"/>
</dbReference>
<keyword evidence="2" id="KW-0238">DNA-binding</keyword>
<dbReference type="PANTHER" id="PTHR43280">
    <property type="entry name" value="ARAC-FAMILY TRANSCRIPTIONAL REGULATOR"/>
    <property type="match status" value="1"/>
</dbReference>
<dbReference type="SMART" id="SM00342">
    <property type="entry name" value="HTH_ARAC"/>
    <property type="match status" value="1"/>
</dbReference>
<dbReference type="InterPro" id="IPR018060">
    <property type="entry name" value="HTH_AraC"/>
</dbReference>
<dbReference type="GO" id="GO:0043565">
    <property type="term" value="F:sequence-specific DNA binding"/>
    <property type="evidence" value="ECO:0007669"/>
    <property type="project" value="InterPro"/>
</dbReference>
<reference evidence="5" key="1">
    <citation type="journal article" date="2021" name="PeerJ">
        <title>Extensive microbial diversity within the chicken gut microbiome revealed by metagenomics and culture.</title>
        <authorList>
            <person name="Gilroy R."/>
            <person name="Ravi A."/>
            <person name="Getino M."/>
            <person name="Pursley I."/>
            <person name="Horton D.L."/>
            <person name="Alikhan N.F."/>
            <person name="Baker D."/>
            <person name="Gharbi K."/>
            <person name="Hall N."/>
            <person name="Watson M."/>
            <person name="Adriaenssens E.M."/>
            <person name="Foster-Nyarko E."/>
            <person name="Jarju S."/>
            <person name="Secka A."/>
            <person name="Antonio M."/>
            <person name="Oren A."/>
            <person name="Chaudhuri R.R."/>
            <person name="La Ragione R."/>
            <person name="Hildebrand F."/>
            <person name="Pallen M.J."/>
        </authorList>
    </citation>
    <scope>NUCLEOTIDE SEQUENCE</scope>
    <source>
        <strain evidence="5">3204</strain>
    </source>
</reference>
<dbReference type="InterPro" id="IPR009057">
    <property type="entry name" value="Homeodomain-like_sf"/>
</dbReference>
<keyword evidence="3" id="KW-0804">Transcription</keyword>
<dbReference type="Gene3D" id="1.10.10.60">
    <property type="entry name" value="Homeodomain-like"/>
    <property type="match status" value="2"/>
</dbReference>
<evidence type="ECO:0000256" key="1">
    <source>
        <dbReference type="ARBA" id="ARBA00023015"/>
    </source>
</evidence>
<dbReference type="SUPFAM" id="SSF51182">
    <property type="entry name" value="RmlC-like cupins"/>
    <property type="match status" value="1"/>
</dbReference>
<protein>
    <submittedName>
        <fullName evidence="5">AraC family transcriptional regulator</fullName>
    </submittedName>
</protein>
<dbReference type="InterPro" id="IPR014710">
    <property type="entry name" value="RmlC-like_jellyroll"/>
</dbReference>
<dbReference type="AlphaFoldDB" id="A0A9D2CLB7"/>
<gene>
    <name evidence="5" type="ORF">H9820_02115</name>
</gene>
<dbReference type="Gene3D" id="2.60.120.10">
    <property type="entry name" value="Jelly Rolls"/>
    <property type="match status" value="1"/>
</dbReference>
<evidence type="ECO:0000313" key="6">
    <source>
        <dbReference type="Proteomes" id="UP000824013"/>
    </source>
</evidence>
<dbReference type="Pfam" id="PF12833">
    <property type="entry name" value="HTH_18"/>
    <property type="match status" value="1"/>
</dbReference>
<organism evidence="5 6">
    <name type="scientific">Candidatus Companilactobacillus pullicola</name>
    <dbReference type="NCBI Taxonomy" id="2838523"/>
    <lineage>
        <taxon>Bacteria</taxon>
        <taxon>Bacillati</taxon>
        <taxon>Bacillota</taxon>
        <taxon>Bacilli</taxon>
        <taxon>Lactobacillales</taxon>
        <taxon>Lactobacillaceae</taxon>
        <taxon>Companilactobacillus</taxon>
    </lineage>
</organism>
<sequence length="306" mass="35859">MKLKSLHLINGLYEKVIYDEHTIPLVTCIDNFDEYTSRQWSMHWHEGFEFTTLLQGKCQYQVQDSNNKLTTISLKPDDGIFINSAALHSVQALEPNTITACCVLPPTFFEFKSFMTLKNSSVLPISRSGVNYLYWSREDKQDHIISESIEELCKLSEKEIGYELHSVELVCRIWRLMLVSFQQHHYDQIKQPKNIQSERIRSTIQFIHENYQRPHLTVNDLASAANISRAECFRAFKAVLNQTPMEYLNDYRMSMAEMFLITTTRSVKEITQMCGFNTASYFGKEFHRRYETTPKKYRLEKSSVVN</sequence>
<dbReference type="InterPro" id="IPR020449">
    <property type="entry name" value="Tscrpt_reg_AraC-type_HTH"/>
</dbReference>
<dbReference type="SUPFAM" id="SSF46689">
    <property type="entry name" value="Homeodomain-like"/>
    <property type="match status" value="2"/>
</dbReference>
<accession>A0A9D2CLB7</accession>
<dbReference type="CDD" id="cd02208">
    <property type="entry name" value="cupin_RmlC-like"/>
    <property type="match status" value="1"/>
</dbReference>
<reference evidence="5" key="2">
    <citation type="submission" date="2021-04" db="EMBL/GenBank/DDBJ databases">
        <authorList>
            <person name="Gilroy R."/>
        </authorList>
    </citation>
    <scope>NUCLEOTIDE SEQUENCE</scope>
    <source>
        <strain evidence="5">3204</strain>
    </source>
</reference>
<evidence type="ECO:0000256" key="3">
    <source>
        <dbReference type="ARBA" id="ARBA00023163"/>
    </source>
</evidence>
<dbReference type="PRINTS" id="PR00032">
    <property type="entry name" value="HTHARAC"/>
</dbReference>
<name>A0A9D2CLB7_9LACO</name>
<dbReference type="PROSITE" id="PS01124">
    <property type="entry name" value="HTH_ARAC_FAMILY_2"/>
    <property type="match status" value="1"/>
</dbReference>
<evidence type="ECO:0000259" key="4">
    <source>
        <dbReference type="PROSITE" id="PS01124"/>
    </source>
</evidence>
<evidence type="ECO:0000256" key="2">
    <source>
        <dbReference type="ARBA" id="ARBA00023125"/>
    </source>
</evidence>
<dbReference type="EMBL" id="DXCM01000021">
    <property type="protein sequence ID" value="HIY91724.1"/>
    <property type="molecule type" value="Genomic_DNA"/>
</dbReference>
<proteinExistence type="predicted"/>